<evidence type="ECO:0000256" key="1">
    <source>
        <dbReference type="SAM" id="MobiDB-lite"/>
    </source>
</evidence>
<evidence type="ECO:0000256" key="2">
    <source>
        <dbReference type="SAM" id="SignalP"/>
    </source>
</evidence>
<sequence>MSQQLRRLAAVSLMALALTAGGATAATTASAASPQPAQTGAYPDPGSLNSYSGHHDGDPLRFGPFDVPRNGTISGGLSWNVRD</sequence>
<dbReference type="EMBL" id="JASCIS010000067">
    <property type="protein sequence ID" value="MDI3423930.1"/>
    <property type="molecule type" value="Genomic_DNA"/>
</dbReference>
<proteinExistence type="predicted"/>
<feature type="signal peptide" evidence="2">
    <location>
        <begin position="1"/>
        <end position="25"/>
    </location>
</feature>
<protein>
    <submittedName>
        <fullName evidence="3">Uncharacterized protein</fullName>
    </submittedName>
</protein>
<feature type="compositionally biased region" description="Low complexity" evidence="1">
    <location>
        <begin position="25"/>
        <end position="41"/>
    </location>
</feature>
<accession>A0ABT6T7T0</accession>
<evidence type="ECO:0000313" key="4">
    <source>
        <dbReference type="Proteomes" id="UP001237105"/>
    </source>
</evidence>
<dbReference type="RefSeq" id="WP_282539758.1">
    <property type="nucleotide sequence ID" value="NZ_JASCIS010000067.1"/>
</dbReference>
<feature type="region of interest" description="Disordered" evidence="1">
    <location>
        <begin position="25"/>
        <end position="83"/>
    </location>
</feature>
<keyword evidence="4" id="KW-1185">Reference proteome</keyword>
<organism evidence="3 4">
    <name type="scientific">Streptomyces luteolus</name>
    <dbReference type="NCBI Taxonomy" id="3043615"/>
    <lineage>
        <taxon>Bacteria</taxon>
        <taxon>Bacillati</taxon>
        <taxon>Actinomycetota</taxon>
        <taxon>Actinomycetes</taxon>
        <taxon>Kitasatosporales</taxon>
        <taxon>Streptomycetaceae</taxon>
        <taxon>Streptomyces</taxon>
    </lineage>
</organism>
<feature type="chain" id="PRO_5045489787" evidence="2">
    <location>
        <begin position="26"/>
        <end position="83"/>
    </location>
</feature>
<comment type="caution">
    <text evidence="3">The sequence shown here is derived from an EMBL/GenBank/DDBJ whole genome shotgun (WGS) entry which is preliminary data.</text>
</comment>
<reference evidence="3 4" key="1">
    <citation type="submission" date="2023-05" db="EMBL/GenBank/DDBJ databases">
        <title>Draft genome sequence of Streptomyces sp. B-S-A12 isolated from a cave soil in Thailand.</title>
        <authorList>
            <person name="Chamroensaksri N."/>
            <person name="Muangham S."/>
        </authorList>
    </citation>
    <scope>NUCLEOTIDE SEQUENCE [LARGE SCALE GENOMIC DNA]</scope>
    <source>
        <strain evidence="3 4">B-S-A12</strain>
    </source>
</reference>
<evidence type="ECO:0000313" key="3">
    <source>
        <dbReference type="EMBL" id="MDI3423930.1"/>
    </source>
</evidence>
<dbReference type="Proteomes" id="UP001237105">
    <property type="component" value="Unassembled WGS sequence"/>
</dbReference>
<keyword evidence="2" id="KW-0732">Signal</keyword>
<name>A0ABT6T7T0_9ACTN</name>
<gene>
    <name evidence="3" type="ORF">QIT00_36230</name>
</gene>